<keyword evidence="6 9" id="KW-1133">Transmembrane helix</keyword>
<keyword evidence="7 9" id="KW-0811">Translocation</keyword>
<dbReference type="NCBIfam" id="TIGR00964">
    <property type="entry name" value="secE_bact"/>
    <property type="match status" value="1"/>
</dbReference>
<dbReference type="GO" id="GO:0006605">
    <property type="term" value="P:protein targeting"/>
    <property type="evidence" value="ECO:0007669"/>
    <property type="project" value="UniProtKB-UniRule"/>
</dbReference>
<dbReference type="InterPro" id="IPR001901">
    <property type="entry name" value="Translocase_SecE/Sec61-g"/>
</dbReference>
<evidence type="ECO:0000256" key="1">
    <source>
        <dbReference type="ARBA" id="ARBA00004370"/>
    </source>
</evidence>
<evidence type="ECO:0000313" key="11">
    <source>
        <dbReference type="Proteomes" id="UP000000269"/>
    </source>
</evidence>
<comment type="similarity">
    <text evidence="9">Belongs to the SecE/SEC61-gamma family.</text>
</comment>
<dbReference type="GO" id="GO:0008320">
    <property type="term" value="F:protein transmembrane transporter activity"/>
    <property type="evidence" value="ECO:0007669"/>
    <property type="project" value="UniProtKB-UniRule"/>
</dbReference>
<dbReference type="HAMAP" id="MF_00422">
    <property type="entry name" value="SecE"/>
    <property type="match status" value="1"/>
</dbReference>
<name>A8MLC6_ALKOO</name>
<keyword evidence="11" id="KW-1185">Reference proteome</keyword>
<accession>A8MLC6</accession>
<feature type="transmembrane region" description="Helical" evidence="9">
    <location>
        <begin position="42"/>
        <end position="66"/>
    </location>
</feature>
<dbReference type="PANTHER" id="PTHR33910:SF1">
    <property type="entry name" value="PROTEIN TRANSLOCASE SUBUNIT SECE"/>
    <property type="match status" value="1"/>
</dbReference>
<dbReference type="Gene3D" id="1.20.5.1030">
    <property type="entry name" value="Preprotein translocase secy subunit"/>
    <property type="match status" value="1"/>
</dbReference>
<dbReference type="InterPro" id="IPR038379">
    <property type="entry name" value="SecE_sf"/>
</dbReference>
<keyword evidence="3 9" id="KW-1003">Cell membrane</keyword>
<protein>
    <recommendedName>
        <fullName evidence="9">Protein translocase subunit SecE</fullName>
    </recommendedName>
</protein>
<evidence type="ECO:0000256" key="8">
    <source>
        <dbReference type="ARBA" id="ARBA00023136"/>
    </source>
</evidence>
<dbReference type="PROSITE" id="PS01067">
    <property type="entry name" value="SECE_SEC61G"/>
    <property type="match status" value="1"/>
</dbReference>
<dbReference type="EMBL" id="CP000853">
    <property type="protein sequence ID" value="ABW18040.1"/>
    <property type="molecule type" value="Genomic_DNA"/>
</dbReference>
<dbReference type="KEGG" id="aoe:Clos_0478"/>
<dbReference type="HOGENOM" id="CLU_113663_5_1_9"/>
<gene>
    <name evidence="9" type="primary">secE</name>
    <name evidence="10" type="ordered locus">Clos_0478</name>
</gene>
<keyword evidence="2 9" id="KW-0813">Transport</keyword>
<reference evidence="11" key="1">
    <citation type="submission" date="2007-10" db="EMBL/GenBank/DDBJ databases">
        <title>Complete genome of Alkaliphilus oremlandii OhILAs.</title>
        <authorList>
            <person name="Copeland A."/>
            <person name="Lucas S."/>
            <person name="Lapidus A."/>
            <person name="Barry K."/>
            <person name="Detter J.C."/>
            <person name="Glavina del Rio T."/>
            <person name="Hammon N."/>
            <person name="Israni S."/>
            <person name="Dalin E."/>
            <person name="Tice H."/>
            <person name="Pitluck S."/>
            <person name="Chain P."/>
            <person name="Malfatti S."/>
            <person name="Shin M."/>
            <person name="Vergez L."/>
            <person name="Schmutz J."/>
            <person name="Larimer F."/>
            <person name="Land M."/>
            <person name="Hauser L."/>
            <person name="Kyrpides N."/>
            <person name="Mikhailova N."/>
            <person name="Stolz J.F."/>
            <person name="Dawson A."/>
            <person name="Fisher E."/>
            <person name="Crable B."/>
            <person name="Perera E."/>
            <person name="Lisak J."/>
            <person name="Ranganathan M."/>
            <person name="Basu P."/>
            <person name="Richardson P."/>
        </authorList>
    </citation>
    <scope>NUCLEOTIDE SEQUENCE [LARGE SCALE GENOMIC DNA]</scope>
    <source>
        <strain evidence="11">OhILAs</strain>
    </source>
</reference>
<evidence type="ECO:0000256" key="3">
    <source>
        <dbReference type="ARBA" id="ARBA00022475"/>
    </source>
</evidence>
<dbReference type="Proteomes" id="UP000000269">
    <property type="component" value="Chromosome"/>
</dbReference>
<evidence type="ECO:0000256" key="2">
    <source>
        <dbReference type="ARBA" id="ARBA00022448"/>
    </source>
</evidence>
<dbReference type="STRING" id="350688.Clos_0478"/>
<keyword evidence="8 9" id="KW-0472">Membrane</keyword>
<dbReference type="OrthoDB" id="9799073at2"/>
<evidence type="ECO:0000256" key="5">
    <source>
        <dbReference type="ARBA" id="ARBA00022927"/>
    </source>
</evidence>
<dbReference type="eggNOG" id="COG0690">
    <property type="taxonomic scope" value="Bacteria"/>
</dbReference>
<evidence type="ECO:0000313" key="10">
    <source>
        <dbReference type="EMBL" id="ABW18040.1"/>
    </source>
</evidence>
<organism evidence="10 11">
    <name type="scientific">Alkaliphilus oremlandii (strain OhILAs)</name>
    <name type="common">Clostridium oremlandii (strain OhILAs)</name>
    <dbReference type="NCBI Taxonomy" id="350688"/>
    <lineage>
        <taxon>Bacteria</taxon>
        <taxon>Bacillati</taxon>
        <taxon>Bacillota</taxon>
        <taxon>Clostridia</taxon>
        <taxon>Peptostreptococcales</taxon>
        <taxon>Natronincolaceae</taxon>
        <taxon>Alkaliphilus</taxon>
    </lineage>
</organism>
<sequence>MTTPTNTNSEKSRDFSKFIKGVRSELKKVNWPNKKELTNNSVVVVITVTLATVAIWAIDSILGYGLNLIIR</sequence>
<dbReference type="AlphaFoldDB" id="A8MLC6"/>
<evidence type="ECO:0000256" key="4">
    <source>
        <dbReference type="ARBA" id="ARBA00022692"/>
    </source>
</evidence>
<dbReference type="PANTHER" id="PTHR33910">
    <property type="entry name" value="PROTEIN TRANSLOCASE SUBUNIT SECE"/>
    <property type="match status" value="1"/>
</dbReference>
<dbReference type="InterPro" id="IPR005807">
    <property type="entry name" value="SecE_bac"/>
</dbReference>
<keyword evidence="5 9" id="KW-0653">Protein transport</keyword>
<dbReference type="GO" id="GO:0043952">
    <property type="term" value="P:protein transport by the Sec complex"/>
    <property type="evidence" value="ECO:0007669"/>
    <property type="project" value="UniProtKB-UniRule"/>
</dbReference>
<proteinExistence type="inferred from homology"/>
<dbReference type="GO" id="GO:0009306">
    <property type="term" value="P:protein secretion"/>
    <property type="evidence" value="ECO:0007669"/>
    <property type="project" value="UniProtKB-UniRule"/>
</dbReference>
<keyword evidence="4 9" id="KW-0812">Transmembrane</keyword>
<comment type="subunit">
    <text evidence="9">Component of the Sec protein translocase complex. Heterotrimer consisting of SecY, SecE and SecG subunits. The heterotrimers can form oligomers, although 1 heterotrimer is thought to be able to translocate proteins. Interacts with the ribosome. Interacts with SecDF, and other proteins may be involved. Interacts with SecA.</text>
</comment>
<evidence type="ECO:0000256" key="7">
    <source>
        <dbReference type="ARBA" id="ARBA00023010"/>
    </source>
</evidence>
<evidence type="ECO:0000256" key="9">
    <source>
        <dbReference type="HAMAP-Rule" id="MF_00422"/>
    </source>
</evidence>
<comment type="function">
    <text evidence="9">Essential subunit of the Sec protein translocation channel SecYEG. Clamps together the 2 halves of SecY. May contact the channel plug during translocation.</text>
</comment>
<evidence type="ECO:0000256" key="6">
    <source>
        <dbReference type="ARBA" id="ARBA00022989"/>
    </source>
</evidence>
<comment type="subcellular location">
    <subcellularLocation>
        <location evidence="9">Cell membrane</location>
        <topology evidence="9">Single-pass membrane protein</topology>
    </subcellularLocation>
    <subcellularLocation>
        <location evidence="1">Membrane</location>
    </subcellularLocation>
</comment>
<dbReference type="GO" id="GO:0005886">
    <property type="term" value="C:plasma membrane"/>
    <property type="evidence" value="ECO:0007669"/>
    <property type="project" value="UniProtKB-SubCell"/>
</dbReference>
<dbReference type="GO" id="GO:0065002">
    <property type="term" value="P:intracellular protein transmembrane transport"/>
    <property type="evidence" value="ECO:0007669"/>
    <property type="project" value="UniProtKB-UniRule"/>
</dbReference>
<dbReference type="Pfam" id="PF00584">
    <property type="entry name" value="SecE"/>
    <property type="match status" value="1"/>
</dbReference>